<dbReference type="CDD" id="cd01639">
    <property type="entry name" value="IMPase"/>
    <property type="match status" value="1"/>
</dbReference>
<gene>
    <name evidence="8" type="ORF">NOSIN_12235</name>
</gene>
<keyword evidence="4 7" id="KW-0378">Hydrolase</keyword>
<sequence>MSTTDAASDRESLRDLAVRVATEAGELAREGQAGITVLDTKSSPTDVVTKMDQATEDLIRTRLLAERPGDAVLGEEGGEEAGDGSGTSGVRWVVDPIDGTVNYLYGHHDWAVSIAAEVDGVVVAAAVNVPRRGEMYEAVLGGGARLNGRTLQAPPAVPLEQALVATGFGYRSERRVHQARVLLEVIPRVRDIRRGGSAAVDLVGLASGRVNAYYERGLHVWDWAAPGLVAGEAGLRVGGLHGRPPGEDLVIAGRPELYEALQELLEPLGADTDG</sequence>
<comment type="cofactor">
    <cofactor evidence="2 6 7">
        <name>Mg(2+)</name>
        <dbReference type="ChEBI" id="CHEBI:18420"/>
    </cofactor>
</comment>
<organism evidence="8 9">
    <name type="scientific">Nocardiopsis sinuspersici</name>
    <dbReference type="NCBI Taxonomy" id="501010"/>
    <lineage>
        <taxon>Bacteria</taxon>
        <taxon>Bacillati</taxon>
        <taxon>Actinomycetota</taxon>
        <taxon>Actinomycetes</taxon>
        <taxon>Streptosporangiales</taxon>
        <taxon>Nocardiopsidaceae</taxon>
        <taxon>Nocardiopsis</taxon>
    </lineage>
</organism>
<dbReference type="Proteomes" id="UP000189004">
    <property type="component" value="Unassembled WGS sequence"/>
</dbReference>
<feature type="binding site" evidence="6">
    <location>
        <position position="98"/>
    </location>
    <ligand>
        <name>Mg(2+)</name>
        <dbReference type="ChEBI" id="CHEBI:18420"/>
        <label>1</label>
        <note>catalytic</note>
    </ligand>
</feature>
<dbReference type="InterPro" id="IPR033942">
    <property type="entry name" value="IMPase"/>
</dbReference>
<protein>
    <recommendedName>
        <fullName evidence="7">Inositol-1-monophosphatase</fullName>
        <ecNumber evidence="7">3.1.3.25</ecNumber>
    </recommendedName>
</protein>
<dbReference type="RefSeq" id="WP_077690883.1">
    <property type="nucleotide sequence ID" value="NZ_MCOK01000001.1"/>
</dbReference>
<dbReference type="PANTHER" id="PTHR20854">
    <property type="entry name" value="INOSITOL MONOPHOSPHATASE"/>
    <property type="match status" value="1"/>
</dbReference>
<evidence type="ECO:0000256" key="5">
    <source>
        <dbReference type="ARBA" id="ARBA00022842"/>
    </source>
</evidence>
<dbReference type="PANTHER" id="PTHR20854:SF4">
    <property type="entry name" value="INOSITOL-1-MONOPHOSPHATASE-RELATED"/>
    <property type="match status" value="1"/>
</dbReference>
<keyword evidence="5 6" id="KW-0460">Magnesium</keyword>
<dbReference type="PROSITE" id="PS00629">
    <property type="entry name" value="IMP_1"/>
    <property type="match status" value="1"/>
</dbReference>
<dbReference type="PRINTS" id="PR00377">
    <property type="entry name" value="IMPHPHTASES"/>
</dbReference>
<evidence type="ECO:0000256" key="1">
    <source>
        <dbReference type="ARBA" id="ARBA00001033"/>
    </source>
</evidence>
<comment type="caution">
    <text evidence="8">The sequence shown here is derived from an EMBL/GenBank/DDBJ whole genome shotgun (WGS) entry which is preliminary data.</text>
</comment>
<dbReference type="GO" id="GO:0006020">
    <property type="term" value="P:inositol metabolic process"/>
    <property type="evidence" value="ECO:0007669"/>
    <property type="project" value="TreeGrafter"/>
</dbReference>
<comment type="catalytic activity">
    <reaction evidence="1 7">
        <text>a myo-inositol phosphate + H2O = myo-inositol + phosphate</text>
        <dbReference type="Rhea" id="RHEA:24056"/>
        <dbReference type="ChEBI" id="CHEBI:15377"/>
        <dbReference type="ChEBI" id="CHEBI:17268"/>
        <dbReference type="ChEBI" id="CHEBI:43474"/>
        <dbReference type="ChEBI" id="CHEBI:84139"/>
        <dbReference type="EC" id="3.1.3.25"/>
    </reaction>
</comment>
<dbReference type="InterPro" id="IPR020583">
    <property type="entry name" value="Inositol_monoP_metal-BS"/>
</dbReference>
<dbReference type="InterPro" id="IPR000760">
    <property type="entry name" value="Inositol_monophosphatase-like"/>
</dbReference>
<evidence type="ECO:0000256" key="7">
    <source>
        <dbReference type="RuleBase" id="RU364068"/>
    </source>
</evidence>
<evidence type="ECO:0000313" key="8">
    <source>
        <dbReference type="EMBL" id="OOC54479.1"/>
    </source>
</evidence>
<feature type="binding site" evidence="6">
    <location>
        <position position="95"/>
    </location>
    <ligand>
        <name>Mg(2+)</name>
        <dbReference type="ChEBI" id="CHEBI:18420"/>
        <label>1</label>
        <note>catalytic</note>
    </ligand>
</feature>
<dbReference type="STRING" id="501010.NOSIN_12235"/>
<dbReference type="Gene3D" id="3.30.540.10">
    <property type="entry name" value="Fructose-1,6-Bisphosphatase, subunit A, domain 1"/>
    <property type="match status" value="1"/>
</dbReference>
<dbReference type="GO" id="GO:0046872">
    <property type="term" value="F:metal ion binding"/>
    <property type="evidence" value="ECO:0007669"/>
    <property type="project" value="UniProtKB-KW"/>
</dbReference>
<dbReference type="OrthoDB" id="9772456at2"/>
<dbReference type="SUPFAM" id="SSF56655">
    <property type="entry name" value="Carbohydrate phosphatase"/>
    <property type="match status" value="1"/>
</dbReference>
<proteinExistence type="inferred from homology"/>
<keyword evidence="3 6" id="KW-0479">Metal-binding</keyword>
<feature type="binding site" evidence="6">
    <location>
        <position position="222"/>
    </location>
    <ligand>
        <name>Mg(2+)</name>
        <dbReference type="ChEBI" id="CHEBI:18420"/>
        <label>1</label>
        <note>catalytic</note>
    </ligand>
</feature>
<evidence type="ECO:0000313" key="9">
    <source>
        <dbReference type="Proteomes" id="UP000189004"/>
    </source>
</evidence>
<comment type="similarity">
    <text evidence="7">Belongs to the inositol monophosphatase superfamily.</text>
</comment>
<dbReference type="GO" id="GO:0007165">
    <property type="term" value="P:signal transduction"/>
    <property type="evidence" value="ECO:0007669"/>
    <property type="project" value="TreeGrafter"/>
</dbReference>
<feature type="binding site" evidence="6">
    <location>
        <position position="97"/>
    </location>
    <ligand>
        <name>Mg(2+)</name>
        <dbReference type="ChEBI" id="CHEBI:18420"/>
        <label>1</label>
        <note>catalytic</note>
    </ligand>
</feature>
<dbReference type="EC" id="3.1.3.25" evidence="7"/>
<keyword evidence="9" id="KW-1185">Reference proteome</keyword>
<evidence type="ECO:0000256" key="4">
    <source>
        <dbReference type="ARBA" id="ARBA00022801"/>
    </source>
</evidence>
<accession>A0A1V3C1Y9</accession>
<dbReference type="Gene3D" id="3.40.190.80">
    <property type="match status" value="1"/>
</dbReference>
<evidence type="ECO:0000256" key="3">
    <source>
        <dbReference type="ARBA" id="ARBA00022723"/>
    </source>
</evidence>
<feature type="binding site" evidence="6">
    <location>
        <position position="75"/>
    </location>
    <ligand>
        <name>Mg(2+)</name>
        <dbReference type="ChEBI" id="CHEBI:18420"/>
        <label>1</label>
        <note>catalytic</note>
    </ligand>
</feature>
<name>A0A1V3C1Y9_9ACTN</name>
<evidence type="ECO:0000256" key="2">
    <source>
        <dbReference type="ARBA" id="ARBA00001946"/>
    </source>
</evidence>
<dbReference type="EMBL" id="MCOK01000001">
    <property type="protein sequence ID" value="OOC54479.1"/>
    <property type="molecule type" value="Genomic_DNA"/>
</dbReference>
<reference evidence="9" key="1">
    <citation type="submission" date="2016-08" db="EMBL/GenBank/DDBJ databases">
        <authorList>
            <person name="Tokovenko B."/>
            <person name="Kalinowski J."/>
        </authorList>
    </citation>
    <scope>NUCLEOTIDE SEQUENCE [LARGE SCALE GENOMIC DNA]</scope>
    <source>
        <strain evidence="9">UTMC102</strain>
    </source>
</reference>
<dbReference type="GO" id="GO:0008934">
    <property type="term" value="F:inositol monophosphate 1-phosphatase activity"/>
    <property type="evidence" value="ECO:0007669"/>
    <property type="project" value="InterPro"/>
</dbReference>
<evidence type="ECO:0000256" key="6">
    <source>
        <dbReference type="PIRSR" id="PIRSR600760-2"/>
    </source>
</evidence>
<dbReference type="AlphaFoldDB" id="A0A1V3C1Y9"/>
<dbReference type="Pfam" id="PF00459">
    <property type="entry name" value="Inositol_P"/>
    <property type="match status" value="1"/>
</dbReference>